<evidence type="ECO:0008006" key="3">
    <source>
        <dbReference type="Google" id="ProtNLM"/>
    </source>
</evidence>
<evidence type="ECO:0000313" key="2">
    <source>
        <dbReference type="Proteomes" id="UP000722750"/>
    </source>
</evidence>
<organism evidence="1 2">
    <name type="scientific">Candidatus Scalindua arabica</name>
    <dbReference type="NCBI Taxonomy" id="1127984"/>
    <lineage>
        <taxon>Bacteria</taxon>
        <taxon>Pseudomonadati</taxon>
        <taxon>Planctomycetota</taxon>
        <taxon>Candidatus Brocadiia</taxon>
        <taxon>Candidatus Brocadiales</taxon>
        <taxon>Candidatus Scalinduaceae</taxon>
        <taxon>Candidatus Scalindua</taxon>
    </lineage>
</organism>
<protein>
    <recommendedName>
        <fullName evidence="3">DUF2283 domain-containing protein</fullName>
    </recommendedName>
</protein>
<name>A0A942A3L5_9BACT</name>
<dbReference type="EMBL" id="JAANXD010000085">
    <property type="protein sequence ID" value="MBS1259216.1"/>
    <property type="molecule type" value="Genomic_DNA"/>
</dbReference>
<dbReference type="Pfam" id="PF10049">
    <property type="entry name" value="DUF2283"/>
    <property type="match status" value="1"/>
</dbReference>
<dbReference type="PANTHER" id="PTHR37029:SF1">
    <property type="entry name" value="SSR1768 PROTEIN"/>
    <property type="match status" value="1"/>
</dbReference>
<proteinExistence type="predicted"/>
<evidence type="ECO:0000313" key="1">
    <source>
        <dbReference type="EMBL" id="MBS1259216.1"/>
    </source>
</evidence>
<dbReference type="AlphaFoldDB" id="A0A942A3L5"/>
<accession>A0A942A3L5</accession>
<sequence length="67" mass="7658">MKVKYFSDTDTAHVEFTGKEVKETKEISENVYVDLDKKGNLVNMTIEHAKENAGLSEFSYQEVAVDR</sequence>
<dbReference type="InterPro" id="IPR019270">
    <property type="entry name" value="DUF2283"/>
</dbReference>
<dbReference type="Proteomes" id="UP000722750">
    <property type="component" value="Unassembled WGS sequence"/>
</dbReference>
<gene>
    <name evidence="1" type="ORF">MAG551_02283</name>
</gene>
<reference evidence="1" key="1">
    <citation type="journal article" date="2021" name="ISME J.">
        <title>Fine-scale metabolic discontinuity in a stratified prokaryote microbiome of a Red Sea deep halocline.</title>
        <authorList>
            <person name="Michoud G."/>
            <person name="Ngugi D.K."/>
            <person name="Barozzi A."/>
            <person name="Merlino G."/>
            <person name="Calleja M.L."/>
            <person name="Delgado-Huertas A."/>
            <person name="Moran X.A.G."/>
            <person name="Daffonchio D."/>
        </authorList>
    </citation>
    <scope>NUCLEOTIDE SEQUENCE</scope>
    <source>
        <strain evidence="1">SuakinDeep_MAG55_1</strain>
    </source>
</reference>
<comment type="caution">
    <text evidence="1">The sequence shown here is derived from an EMBL/GenBank/DDBJ whole genome shotgun (WGS) entry which is preliminary data.</text>
</comment>
<dbReference type="PANTHER" id="PTHR37029">
    <property type="entry name" value="SSR1768 PROTEIN"/>
    <property type="match status" value="1"/>
</dbReference>